<dbReference type="SUPFAM" id="SSF55681">
    <property type="entry name" value="Class II aaRS and biotin synthetases"/>
    <property type="match status" value="1"/>
</dbReference>
<organism evidence="3 4">
    <name type="scientific">Runella defluvii</name>
    <dbReference type="NCBI Taxonomy" id="370973"/>
    <lineage>
        <taxon>Bacteria</taxon>
        <taxon>Pseudomonadati</taxon>
        <taxon>Bacteroidota</taxon>
        <taxon>Cytophagia</taxon>
        <taxon>Cytophagales</taxon>
        <taxon>Spirosomataceae</taxon>
        <taxon>Runella</taxon>
    </lineage>
</organism>
<dbReference type="AlphaFoldDB" id="A0A7W5ZG64"/>
<dbReference type="PANTHER" id="PTHR12835:SF5">
    <property type="entry name" value="BIOTIN--PROTEIN LIGASE"/>
    <property type="match status" value="1"/>
</dbReference>
<dbReference type="Pfam" id="PF03099">
    <property type="entry name" value="BPL_LplA_LipB"/>
    <property type="match status" value="1"/>
</dbReference>
<gene>
    <name evidence="3" type="ORF">FHS57_000195</name>
</gene>
<keyword evidence="1 3" id="KW-0436">Ligase</keyword>
<dbReference type="PANTHER" id="PTHR12835">
    <property type="entry name" value="BIOTIN PROTEIN LIGASE"/>
    <property type="match status" value="1"/>
</dbReference>
<dbReference type="GO" id="GO:0004077">
    <property type="term" value="F:biotin--[biotin carboxyl-carrier protein] ligase activity"/>
    <property type="evidence" value="ECO:0007669"/>
    <property type="project" value="UniProtKB-EC"/>
</dbReference>
<dbReference type="InterPro" id="IPR004408">
    <property type="entry name" value="Biotin_CoA_COase_ligase"/>
</dbReference>
<dbReference type="EC" id="6.3.4.15" evidence="3"/>
<accession>A0A7W5ZG64</accession>
<evidence type="ECO:0000256" key="1">
    <source>
        <dbReference type="ARBA" id="ARBA00022598"/>
    </source>
</evidence>
<dbReference type="RefSeq" id="WP_183970992.1">
    <property type="nucleotide sequence ID" value="NZ_JACIBY010000001.1"/>
</dbReference>
<evidence type="ECO:0000313" key="3">
    <source>
        <dbReference type="EMBL" id="MBB3836213.1"/>
    </source>
</evidence>
<sequence length="254" mass="28945">MYKIKSKTLFIGKNLIYLPTCQSTNDEAADLVRLGQGWEGTVVITDFQTAGRGQRGNQWLAQAGENFMLSLILRPHFLSPSQQFRLNVAISVGIYEFFKPYLGEALKIKWPNDVYVGDQKLGGVLIENSIQGARLEASIVGMGLNINQLLFENPRATSLRKATQKEYMREELLPDLLASLEKNYLLLRNGHFDALKMRYLQSLFRYQEQHNFRQAENVFTGMIVGVTDAGLLAVQIDNRLAYFDFKEISYEFVS</sequence>
<evidence type="ECO:0000259" key="2">
    <source>
        <dbReference type="PROSITE" id="PS51733"/>
    </source>
</evidence>
<name>A0A7W5ZG64_9BACT</name>
<dbReference type="InterPro" id="IPR004143">
    <property type="entry name" value="BPL_LPL_catalytic"/>
</dbReference>
<dbReference type="Proteomes" id="UP000541352">
    <property type="component" value="Unassembled WGS sequence"/>
</dbReference>
<proteinExistence type="predicted"/>
<evidence type="ECO:0000313" key="4">
    <source>
        <dbReference type="Proteomes" id="UP000541352"/>
    </source>
</evidence>
<dbReference type="CDD" id="cd16442">
    <property type="entry name" value="BPL"/>
    <property type="match status" value="1"/>
</dbReference>
<protein>
    <submittedName>
        <fullName evidence="3">BirA family biotin operon repressor/biotin-[acetyl-CoA-carboxylase] ligase</fullName>
        <ecNumber evidence="3">6.3.4.15</ecNumber>
    </submittedName>
</protein>
<dbReference type="InterPro" id="IPR045864">
    <property type="entry name" value="aa-tRNA-synth_II/BPL/LPL"/>
</dbReference>
<feature type="domain" description="BPL/LPL catalytic" evidence="2">
    <location>
        <begin position="1"/>
        <end position="188"/>
    </location>
</feature>
<keyword evidence="4" id="KW-1185">Reference proteome</keyword>
<dbReference type="NCBIfam" id="TIGR00121">
    <property type="entry name" value="birA_ligase"/>
    <property type="match status" value="1"/>
</dbReference>
<dbReference type="EMBL" id="JACIBY010000001">
    <property type="protein sequence ID" value="MBB3836213.1"/>
    <property type="molecule type" value="Genomic_DNA"/>
</dbReference>
<reference evidence="3 4" key="1">
    <citation type="submission" date="2020-08" db="EMBL/GenBank/DDBJ databases">
        <title>Genomic Encyclopedia of Type Strains, Phase IV (KMG-IV): sequencing the most valuable type-strain genomes for metagenomic binning, comparative biology and taxonomic classification.</title>
        <authorList>
            <person name="Goeker M."/>
        </authorList>
    </citation>
    <scope>NUCLEOTIDE SEQUENCE [LARGE SCALE GENOMIC DNA]</scope>
    <source>
        <strain evidence="3 4">DSM 17976</strain>
    </source>
</reference>
<dbReference type="Gene3D" id="3.30.930.10">
    <property type="entry name" value="Bira Bifunctional Protein, Domain 2"/>
    <property type="match status" value="1"/>
</dbReference>
<dbReference type="PROSITE" id="PS51733">
    <property type="entry name" value="BPL_LPL_CATALYTIC"/>
    <property type="match status" value="1"/>
</dbReference>
<comment type="caution">
    <text evidence="3">The sequence shown here is derived from an EMBL/GenBank/DDBJ whole genome shotgun (WGS) entry which is preliminary data.</text>
</comment>
<dbReference type="GO" id="GO:0005737">
    <property type="term" value="C:cytoplasm"/>
    <property type="evidence" value="ECO:0007669"/>
    <property type="project" value="TreeGrafter"/>
</dbReference>